<evidence type="ECO:0000313" key="3">
    <source>
        <dbReference type="EMBL" id="KGF63720.1"/>
    </source>
</evidence>
<dbReference type="GO" id="GO:0019867">
    <property type="term" value="C:outer membrane"/>
    <property type="evidence" value="ECO:0007669"/>
    <property type="project" value="InterPro"/>
</dbReference>
<dbReference type="SUPFAM" id="SSF103515">
    <property type="entry name" value="Autotransporter"/>
    <property type="match status" value="1"/>
</dbReference>
<dbReference type="PRINTS" id="PR01484">
    <property type="entry name" value="PRTACTNFAMLY"/>
</dbReference>
<dbReference type="PANTHER" id="PTHR35037:SF7">
    <property type="entry name" value="AUTOTRANSPORTER"/>
    <property type="match status" value="1"/>
</dbReference>
<dbReference type="InterPro" id="IPR003991">
    <property type="entry name" value="Pertactin_virulence_factor"/>
</dbReference>
<dbReference type="InterPro" id="IPR011050">
    <property type="entry name" value="Pectin_lyase_fold/virulence"/>
</dbReference>
<organism evidence="3 4">
    <name type="scientific">Pseudomonas lutea</name>
    <dbReference type="NCBI Taxonomy" id="243924"/>
    <lineage>
        <taxon>Bacteria</taxon>
        <taxon>Pseudomonadati</taxon>
        <taxon>Pseudomonadota</taxon>
        <taxon>Gammaproteobacteria</taxon>
        <taxon>Pseudomonadales</taxon>
        <taxon>Pseudomonadaceae</taxon>
        <taxon>Pseudomonas</taxon>
    </lineage>
</organism>
<dbReference type="InterPro" id="IPR006315">
    <property type="entry name" value="OM_autotransptr_brl_dom"/>
</dbReference>
<keyword evidence="1" id="KW-0732">Signal</keyword>
<evidence type="ECO:0000256" key="1">
    <source>
        <dbReference type="ARBA" id="ARBA00022729"/>
    </source>
</evidence>
<name>A0A9X0JID2_9PSED</name>
<dbReference type="SMART" id="SM00869">
    <property type="entry name" value="Autotransporter"/>
    <property type="match status" value="1"/>
</dbReference>
<dbReference type="CDD" id="cd01343">
    <property type="entry name" value="PL1_Passenger_AT"/>
    <property type="match status" value="1"/>
</dbReference>
<gene>
    <name evidence="3" type="ORF">LT42_17685</name>
</gene>
<dbReference type="PROSITE" id="PS51208">
    <property type="entry name" value="AUTOTRANSPORTER"/>
    <property type="match status" value="1"/>
</dbReference>
<evidence type="ECO:0000259" key="2">
    <source>
        <dbReference type="PROSITE" id="PS51208"/>
    </source>
</evidence>
<dbReference type="InterPro" id="IPR012332">
    <property type="entry name" value="Autotransporter_pectin_lyase_C"/>
</dbReference>
<sequence>MVLGGSRATMSGSTVIGANNGVVIMSGRAGAQSSAASLVVAEGSAVVGEKGSAILVSHGNSADVETRIDIANGSTLKGGNGVILEVENAAIATFNVSASQLEGDVLVQEGSTARLSLNNNASLTGKVTNATSLAIDHSSAWIMQGDSSVNTLTLNGGTVDLQGTTPGFNRLTLGHLEGGGTFAMGTDLAAGEGDFLEVTGTATGNHRLLVQNTGVDPVQANDTHTLVHVASGDAQYSLIGGKVDFGTYAYQLEQNAGEGGTDWSLVKTEELSESSQAVIGLFSAAPTVWYGESATLRTRMGELRNGNDQGGGWMRGYGNKYNMSAGGGVAYQQNQQGITFGADAPLPSSNGQWLVGLLGGYSQSDLDLKQGTRGEVNSYYVGAYSTWLADDGFYVDALIKANRFQNSSDVMMRDGEKSKGDYVNHGVGVSVEAGKHIKLDDQWFVEPFAQVTGLWVGGQDYDLDNDMQASSNQANSLLGKVGTQVGRTFALESGGFVQPYVKVAGAQEFVTANRVTINDNRFSNDLSGSRLEVGTGVAAQLTDVLQVHADLDYMNGRNIEQPWGVNVGLRYNW</sequence>
<dbReference type="InterPro" id="IPR004899">
    <property type="entry name" value="Pertactin_central"/>
</dbReference>
<protein>
    <recommendedName>
        <fullName evidence="2">Autotransporter domain-containing protein</fullName>
    </recommendedName>
</protein>
<dbReference type="Gene3D" id="2.40.128.130">
    <property type="entry name" value="Autotransporter beta-domain"/>
    <property type="match status" value="1"/>
</dbReference>
<dbReference type="PANTHER" id="PTHR35037">
    <property type="entry name" value="C-TERMINAL REGION OF AIDA-LIKE PROTEIN"/>
    <property type="match status" value="1"/>
</dbReference>
<accession>A0A9X0JID2</accession>
<dbReference type="Gene3D" id="2.160.20.20">
    <property type="match status" value="1"/>
</dbReference>
<dbReference type="InterPro" id="IPR051551">
    <property type="entry name" value="Autotransporter_adhesion"/>
</dbReference>
<proteinExistence type="predicted"/>
<comment type="caution">
    <text evidence="3">The sequence shown here is derived from an EMBL/GenBank/DDBJ whole genome shotgun (WGS) entry which is preliminary data.</text>
</comment>
<dbReference type="NCBIfam" id="TIGR01414">
    <property type="entry name" value="autotrans_barl"/>
    <property type="match status" value="1"/>
</dbReference>
<dbReference type="AlphaFoldDB" id="A0A9X0JID2"/>
<dbReference type="InterPro" id="IPR036709">
    <property type="entry name" value="Autotransporte_beta_dom_sf"/>
</dbReference>
<dbReference type="Pfam" id="PF03797">
    <property type="entry name" value="Autotransporter"/>
    <property type="match status" value="1"/>
</dbReference>
<dbReference type="InterPro" id="IPR005546">
    <property type="entry name" value="Autotransporte_beta"/>
</dbReference>
<dbReference type="Proteomes" id="UP000029719">
    <property type="component" value="Unassembled WGS sequence"/>
</dbReference>
<evidence type="ECO:0000313" key="4">
    <source>
        <dbReference type="Proteomes" id="UP000029719"/>
    </source>
</evidence>
<feature type="domain" description="Autotransporter" evidence="2">
    <location>
        <begin position="305"/>
        <end position="573"/>
    </location>
</feature>
<reference evidence="3 4" key="1">
    <citation type="submission" date="2014-09" db="EMBL/GenBank/DDBJ databases">
        <title>Genome sequence of Pseudomonas lutea strain DSM 17257T.</title>
        <authorList>
            <person name="Kwak Y."/>
            <person name="Shin J.-H."/>
        </authorList>
    </citation>
    <scope>NUCLEOTIDE SEQUENCE [LARGE SCALE GENOMIC DNA]</scope>
    <source>
        <strain evidence="3 4">DSM 17257</strain>
    </source>
</reference>
<dbReference type="SUPFAM" id="SSF51126">
    <property type="entry name" value="Pectin lyase-like"/>
    <property type="match status" value="1"/>
</dbReference>
<dbReference type="EMBL" id="JRMB01000002">
    <property type="protein sequence ID" value="KGF63720.1"/>
    <property type="molecule type" value="Genomic_DNA"/>
</dbReference>
<dbReference type="Pfam" id="PF03212">
    <property type="entry name" value="Pertactin"/>
    <property type="match status" value="1"/>
</dbReference>